<keyword evidence="1" id="KW-0456">Lyase</keyword>
<sequence>MESVVLDGRSLTLDKVERIAKHGALVSFDPGAEEHVERAHRVLNDLAAKDIPIYGLNRGVGVNKDRLISADFFEAYNRNLIYSHSSGAQPLADDEQVRAVMAVRLNTLLSGGAGIQPAVVRMYRDFLNKGVHPVLPLRGSVGAADITLLSHIGLAMIGAGDVRYGGEVMSAEKALMQAGLQKLTLGPKDALSIVSSNALSAGTGALVLQDCRKLLATADAVFALSLEAFQGSTDPLDEAVHRVRPFEGASDSARAVRLLLQGSQLSDADTAERIQDPLSFRSACQVHGAARDALAYAERLMLIQLNSPDDNPCIIEDEGRIVPNSNFDVTTWAVAFEMLGIALSHVSRISCYRSLKLGTPAFTGLARFLTPDPDQAIGFGTIQKTFTSLDAEIRHLSNPVSADFYSLSGDMEDHATNAPLVVRKTGEIIRLLYYILGMEAMHAAQAVDLRQGLRLGEGTQHAYSAIRSAVSFLSADRPLTPDIEAAAALLESGALSRIVLEQQGGTSYAK</sequence>
<dbReference type="Pfam" id="PF00221">
    <property type="entry name" value="Lyase_aromatic"/>
    <property type="match status" value="1"/>
</dbReference>
<dbReference type="InterPro" id="IPR024083">
    <property type="entry name" value="Fumarase/histidase_N"/>
</dbReference>
<proteinExistence type="predicted"/>
<dbReference type="Gene3D" id="1.20.200.10">
    <property type="entry name" value="Fumarase/aspartase (Central domain)"/>
    <property type="match status" value="1"/>
</dbReference>
<protein>
    <submittedName>
        <fullName evidence="2">Phenylalanine ammonia-lyase</fullName>
    </submittedName>
</protein>
<dbReference type="Gene3D" id="1.10.275.10">
    <property type="entry name" value="Fumarase/aspartase (N-terminal domain)"/>
    <property type="match status" value="1"/>
</dbReference>
<dbReference type="InterPro" id="IPR008948">
    <property type="entry name" value="L-Aspartase-like"/>
</dbReference>
<evidence type="ECO:0000313" key="3">
    <source>
        <dbReference type="Proteomes" id="UP000054526"/>
    </source>
</evidence>
<dbReference type="Proteomes" id="UP000054526">
    <property type="component" value="Unassembled WGS sequence"/>
</dbReference>
<reference evidence="2 3" key="1">
    <citation type="submission" date="2014-12" db="EMBL/GenBank/DDBJ databases">
        <title>Draft genome sequence of Cohnella kolymensis strain B-2846.</title>
        <authorList>
            <person name="Karlyshev A.V."/>
            <person name="Kudryashova E.B."/>
        </authorList>
    </citation>
    <scope>NUCLEOTIDE SEQUENCE [LARGE SCALE GENOMIC DNA]</scope>
    <source>
        <strain evidence="2 3">VKM B-2846</strain>
    </source>
</reference>
<gene>
    <name evidence="2" type="ORF">SD71_05580</name>
</gene>
<comment type="caution">
    <text evidence="2">The sequence shown here is derived from an EMBL/GenBank/DDBJ whole genome shotgun (WGS) entry which is preliminary data.</text>
</comment>
<dbReference type="InterPro" id="IPR001106">
    <property type="entry name" value="Aromatic_Lyase"/>
</dbReference>
<dbReference type="SUPFAM" id="SSF48557">
    <property type="entry name" value="L-aspartase-like"/>
    <property type="match status" value="1"/>
</dbReference>
<name>A0ABR5A7L6_9BACL</name>
<keyword evidence="3" id="KW-1185">Reference proteome</keyword>
<evidence type="ECO:0000256" key="1">
    <source>
        <dbReference type="ARBA" id="ARBA00023239"/>
    </source>
</evidence>
<dbReference type="CDD" id="cd00332">
    <property type="entry name" value="PAL-HAL"/>
    <property type="match status" value="1"/>
</dbReference>
<accession>A0ABR5A7L6</accession>
<dbReference type="EMBL" id="JXAL01000004">
    <property type="protein sequence ID" value="KIL36892.1"/>
    <property type="molecule type" value="Genomic_DNA"/>
</dbReference>
<organism evidence="2 3">
    <name type="scientific">Cohnella kolymensis</name>
    <dbReference type="NCBI Taxonomy" id="1590652"/>
    <lineage>
        <taxon>Bacteria</taxon>
        <taxon>Bacillati</taxon>
        <taxon>Bacillota</taxon>
        <taxon>Bacilli</taxon>
        <taxon>Bacillales</taxon>
        <taxon>Paenibacillaceae</taxon>
        <taxon>Cohnella</taxon>
    </lineage>
</organism>
<evidence type="ECO:0000313" key="2">
    <source>
        <dbReference type="EMBL" id="KIL36892.1"/>
    </source>
</evidence>
<dbReference type="PANTHER" id="PTHR10362">
    <property type="entry name" value="HISTIDINE AMMONIA-LYASE"/>
    <property type="match status" value="1"/>
</dbReference>